<accession>A0A0M0K0W9</accession>
<evidence type="ECO:0000256" key="1">
    <source>
        <dbReference type="SAM" id="MobiDB-lite"/>
    </source>
</evidence>
<name>A0A0M0K0W9_9EUKA</name>
<keyword evidence="3" id="KW-1185">Reference proteome</keyword>
<proteinExistence type="predicted"/>
<feature type="compositionally biased region" description="Basic and acidic residues" evidence="1">
    <location>
        <begin position="21"/>
        <end position="45"/>
    </location>
</feature>
<dbReference type="EMBL" id="JWZX01001773">
    <property type="protein sequence ID" value="KOO32440.1"/>
    <property type="molecule type" value="Genomic_DNA"/>
</dbReference>
<sequence>MLNSLGSMEAADPNELAEAEEMAKHLAKLEEKRQDSKKKDAKSEDAFGESADPVFESKLPEIARWL</sequence>
<organism evidence="2 3">
    <name type="scientific">Chrysochromulina tobinii</name>
    <dbReference type="NCBI Taxonomy" id="1460289"/>
    <lineage>
        <taxon>Eukaryota</taxon>
        <taxon>Haptista</taxon>
        <taxon>Haptophyta</taxon>
        <taxon>Prymnesiophyceae</taxon>
        <taxon>Prymnesiales</taxon>
        <taxon>Chrysochromulinaceae</taxon>
        <taxon>Chrysochromulina</taxon>
    </lineage>
</organism>
<gene>
    <name evidence="2" type="ORF">Ctob_014115</name>
</gene>
<dbReference type="AlphaFoldDB" id="A0A0M0K0W9"/>
<reference evidence="3" key="1">
    <citation type="journal article" date="2015" name="PLoS Genet.">
        <title>Genome Sequence and Transcriptome Analyses of Chrysochromulina tobin: Metabolic Tools for Enhanced Algal Fitness in the Prominent Order Prymnesiales (Haptophyceae).</title>
        <authorList>
            <person name="Hovde B.T."/>
            <person name="Deodato C.R."/>
            <person name="Hunsperger H.M."/>
            <person name="Ryken S.A."/>
            <person name="Yost W."/>
            <person name="Jha R.K."/>
            <person name="Patterson J."/>
            <person name="Monnat R.J. Jr."/>
            <person name="Barlow S.B."/>
            <person name="Starkenburg S.R."/>
            <person name="Cattolico R.A."/>
        </authorList>
    </citation>
    <scope>NUCLEOTIDE SEQUENCE</scope>
    <source>
        <strain evidence="3">CCMP291</strain>
    </source>
</reference>
<evidence type="ECO:0000313" key="2">
    <source>
        <dbReference type="EMBL" id="KOO32440.1"/>
    </source>
</evidence>
<evidence type="ECO:0000313" key="3">
    <source>
        <dbReference type="Proteomes" id="UP000037460"/>
    </source>
</evidence>
<protein>
    <submittedName>
        <fullName evidence="2">Uncharacterized protein</fullName>
    </submittedName>
</protein>
<feature type="region of interest" description="Disordered" evidence="1">
    <location>
        <begin position="1"/>
        <end position="53"/>
    </location>
</feature>
<comment type="caution">
    <text evidence="2">The sequence shown here is derived from an EMBL/GenBank/DDBJ whole genome shotgun (WGS) entry which is preliminary data.</text>
</comment>
<dbReference type="Proteomes" id="UP000037460">
    <property type="component" value="Unassembled WGS sequence"/>
</dbReference>